<feature type="transmembrane region" description="Helical" evidence="1">
    <location>
        <begin position="21"/>
        <end position="42"/>
    </location>
</feature>
<dbReference type="AlphaFoldDB" id="A0A7X2H2Q0"/>
<dbReference type="EMBL" id="WJXB01000001">
    <property type="protein sequence ID" value="MRN51588.1"/>
    <property type="molecule type" value="Genomic_DNA"/>
</dbReference>
<feature type="transmembrane region" description="Helical" evidence="1">
    <location>
        <begin position="153"/>
        <end position="175"/>
    </location>
</feature>
<keyword evidence="1" id="KW-0472">Membrane</keyword>
<feature type="transmembrane region" description="Helical" evidence="1">
    <location>
        <begin position="108"/>
        <end position="133"/>
    </location>
</feature>
<evidence type="ECO:0000256" key="1">
    <source>
        <dbReference type="SAM" id="Phobius"/>
    </source>
</evidence>
<organism evidence="2 3">
    <name type="scientific">Paenibacillus monticola</name>
    <dbReference type="NCBI Taxonomy" id="2666075"/>
    <lineage>
        <taxon>Bacteria</taxon>
        <taxon>Bacillati</taxon>
        <taxon>Bacillota</taxon>
        <taxon>Bacilli</taxon>
        <taxon>Bacillales</taxon>
        <taxon>Paenibacillaceae</taxon>
        <taxon>Paenibacillus</taxon>
    </lineage>
</organism>
<keyword evidence="3" id="KW-1185">Reference proteome</keyword>
<evidence type="ECO:0000313" key="2">
    <source>
        <dbReference type="EMBL" id="MRN51588.1"/>
    </source>
</evidence>
<dbReference type="PANTHER" id="PTHR37305">
    <property type="entry name" value="INTEGRAL MEMBRANE PROTEIN-RELATED"/>
    <property type="match status" value="1"/>
</dbReference>
<dbReference type="Pfam" id="PF12730">
    <property type="entry name" value="ABC2_membrane_4"/>
    <property type="match status" value="1"/>
</dbReference>
<comment type="caution">
    <text evidence="2">The sequence shown here is derived from an EMBL/GenBank/DDBJ whole genome shotgun (WGS) entry which is preliminary data.</text>
</comment>
<name>A0A7X2H2Q0_9BACL</name>
<accession>A0A7X2H2Q0</accession>
<sequence length="265" mass="28912">MGNFAALIHNENIKIYSRVRTWIMLIILAVMSALIPVLVYFTGNGDADSGGMGVWDNFQVSIAIAFFLNTIFTVVIASDSVAGEFSWGTIKLLLIRPWSRSKILLSKYIALVLFSLLSTGVLIAFGLGASLIFSSGSSEGVAGMNSSWSPAQYSFLVILCQYIQLFLTAGIAFMVSSVFRASGLAIGLSLFIIFASGIFSLLFNPDRFEWARYLIFNHMDLSVYINSDTGAGGSTLGFSIAVLAVYYALFMLVSWIVFRKRDVAA</sequence>
<proteinExistence type="predicted"/>
<reference evidence="2 3" key="1">
    <citation type="submission" date="2019-11" db="EMBL/GenBank/DDBJ databases">
        <title>Paenibacillus monticola sp. nov., a novel PGPR strain isolated from mountain sample in China.</title>
        <authorList>
            <person name="Zhao Q."/>
            <person name="Li H.-P."/>
            <person name="Zhang J.-L."/>
        </authorList>
    </citation>
    <scope>NUCLEOTIDE SEQUENCE [LARGE SCALE GENOMIC DNA]</scope>
    <source>
        <strain evidence="2 3">LC-T2</strain>
    </source>
</reference>
<gene>
    <name evidence="2" type="ORF">GJB61_01010</name>
</gene>
<dbReference type="PANTHER" id="PTHR37305:SF1">
    <property type="entry name" value="MEMBRANE PROTEIN"/>
    <property type="match status" value="1"/>
</dbReference>
<feature type="transmembrane region" description="Helical" evidence="1">
    <location>
        <begin position="182"/>
        <end position="203"/>
    </location>
</feature>
<keyword evidence="1" id="KW-1133">Transmembrane helix</keyword>
<keyword evidence="1" id="KW-0812">Transmembrane</keyword>
<feature type="transmembrane region" description="Helical" evidence="1">
    <location>
        <begin position="62"/>
        <end position="87"/>
    </location>
</feature>
<evidence type="ECO:0000313" key="3">
    <source>
        <dbReference type="Proteomes" id="UP000463051"/>
    </source>
</evidence>
<dbReference type="RefSeq" id="WP_154116269.1">
    <property type="nucleotide sequence ID" value="NZ_WJXB01000001.1"/>
</dbReference>
<protein>
    <submittedName>
        <fullName evidence="2">ABC transporter permease subunit</fullName>
    </submittedName>
</protein>
<feature type="transmembrane region" description="Helical" evidence="1">
    <location>
        <begin position="236"/>
        <end position="258"/>
    </location>
</feature>
<dbReference type="Proteomes" id="UP000463051">
    <property type="component" value="Unassembled WGS sequence"/>
</dbReference>